<keyword evidence="1" id="KW-0479">Metal-binding</keyword>
<feature type="domain" description="RING-type" evidence="3">
    <location>
        <begin position="166"/>
        <end position="212"/>
    </location>
</feature>
<dbReference type="SMART" id="SM00184">
    <property type="entry name" value="RING"/>
    <property type="match status" value="1"/>
</dbReference>
<reference evidence="4 5" key="2">
    <citation type="journal article" date="2017" name="Nature">
        <title>The Apostasia genome and the evolution of orchids.</title>
        <authorList>
            <person name="Zhang G.Q."/>
            <person name="Liu K.W."/>
            <person name="Li Z."/>
            <person name="Lohaus R."/>
            <person name="Hsiao Y.Y."/>
            <person name="Niu S.C."/>
            <person name="Wang J.Y."/>
            <person name="Lin Y.C."/>
            <person name="Xu Q."/>
            <person name="Chen L.J."/>
            <person name="Yoshida K."/>
            <person name="Fujiwara S."/>
            <person name="Wang Z.W."/>
            <person name="Zhang Y.Q."/>
            <person name="Mitsuda N."/>
            <person name="Wang M."/>
            <person name="Liu G.H."/>
            <person name="Pecoraro L."/>
            <person name="Huang H.X."/>
            <person name="Xiao X.J."/>
            <person name="Lin M."/>
            <person name="Wu X.Y."/>
            <person name="Wu W.L."/>
            <person name="Chen Y.Y."/>
            <person name="Chang S.B."/>
            <person name="Sakamoto S."/>
            <person name="Ohme-Takagi M."/>
            <person name="Yagi M."/>
            <person name="Zeng S.J."/>
            <person name="Shen C.Y."/>
            <person name="Yeh C.M."/>
            <person name="Luo Y.B."/>
            <person name="Tsai W.C."/>
            <person name="Van de Peer Y."/>
            <person name="Liu Z.J."/>
        </authorList>
    </citation>
    <scope>NUCLEOTIDE SEQUENCE [LARGE SCALE GENOMIC DNA]</scope>
    <source>
        <tissue evidence="4">The whole plant</tissue>
    </source>
</reference>
<gene>
    <name evidence="4" type="primary">ATL39</name>
    <name evidence="4" type="ORF">MA16_Dca028520</name>
</gene>
<reference evidence="4 5" key="1">
    <citation type="journal article" date="2016" name="Sci. Rep.">
        <title>The Dendrobium catenatum Lindl. genome sequence provides insights into polysaccharide synthase, floral development and adaptive evolution.</title>
        <authorList>
            <person name="Zhang G.Q."/>
            <person name="Xu Q."/>
            <person name="Bian C."/>
            <person name="Tsai W.C."/>
            <person name="Yeh C.M."/>
            <person name="Liu K.W."/>
            <person name="Yoshida K."/>
            <person name="Zhang L.S."/>
            <person name="Chang S.B."/>
            <person name="Chen F."/>
            <person name="Shi Y."/>
            <person name="Su Y.Y."/>
            <person name="Zhang Y.Q."/>
            <person name="Chen L.J."/>
            <person name="Yin Y."/>
            <person name="Lin M."/>
            <person name="Huang H."/>
            <person name="Deng H."/>
            <person name="Wang Z.W."/>
            <person name="Zhu S.L."/>
            <person name="Zhao X."/>
            <person name="Deng C."/>
            <person name="Niu S.C."/>
            <person name="Huang J."/>
            <person name="Wang M."/>
            <person name="Liu G.H."/>
            <person name="Yang H.J."/>
            <person name="Xiao X.J."/>
            <person name="Hsiao Y.Y."/>
            <person name="Wu W.L."/>
            <person name="Chen Y.Y."/>
            <person name="Mitsuda N."/>
            <person name="Ohme-Takagi M."/>
            <person name="Luo Y.B."/>
            <person name="Van de Peer Y."/>
            <person name="Liu Z.J."/>
        </authorList>
    </citation>
    <scope>NUCLEOTIDE SEQUENCE [LARGE SCALE GENOMIC DNA]</scope>
    <source>
        <tissue evidence="4">The whole plant</tissue>
    </source>
</reference>
<proteinExistence type="predicted"/>
<feature type="transmembrane region" description="Helical" evidence="2">
    <location>
        <begin position="73"/>
        <end position="91"/>
    </location>
</feature>
<dbReference type="GO" id="GO:0008270">
    <property type="term" value="F:zinc ion binding"/>
    <property type="evidence" value="ECO:0007669"/>
    <property type="project" value="UniProtKB-KW"/>
</dbReference>
<keyword evidence="1" id="KW-0863">Zinc-finger</keyword>
<keyword evidence="2" id="KW-0812">Transmembrane</keyword>
<evidence type="ECO:0000313" key="5">
    <source>
        <dbReference type="Proteomes" id="UP000233837"/>
    </source>
</evidence>
<evidence type="ECO:0000256" key="2">
    <source>
        <dbReference type="SAM" id="Phobius"/>
    </source>
</evidence>
<feature type="transmembrane region" description="Helical" evidence="2">
    <location>
        <begin position="97"/>
        <end position="118"/>
    </location>
</feature>
<organism evidence="4 5">
    <name type="scientific">Dendrobium catenatum</name>
    <dbReference type="NCBI Taxonomy" id="906689"/>
    <lineage>
        <taxon>Eukaryota</taxon>
        <taxon>Viridiplantae</taxon>
        <taxon>Streptophyta</taxon>
        <taxon>Embryophyta</taxon>
        <taxon>Tracheophyta</taxon>
        <taxon>Spermatophyta</taxon>
        <taxon>Magnoliopsida</taxon>
        <taxon>Liliopsida</taxon>
        <taxon>Asparagales</taxon>
        <taxon>Orchidaceae</taxon>
        <taxon>Epidendroideae</taxon>
        <taxon>Malaxideae</taxon>
        <taxon>Dendrobiinae</taxon>
        <taxon>Dendrobium</taxon>
    </lineage>
</organism>
<dbReference type="PROSITE" id="PS50089">
    <property type="entry name" value="ZF_RING_2"/>
    <property type="match status" value="1"/>
</dbReference>
<evidence type="ECO:0000313" key="4">
    <source>
        <dbReference type="EMBL" id="PKU62327.1"/>
    </source>
</evidence>
<dbReference type="InterPro" id="IPR013083">
    <property type="entry name" value="Znf_RING/FYVE/PHD"/>
</dbReference>
<dbReference type="PANTHER" id="PTHR46719:SF7">
    <property type="entry name" value="RING-H2 FINGER PROTEIN ATL71-RELATED"/>
    <property type="match status" value="1"/>
</dbReference>
<dbReference type="Pfam" id="PF13639">
    <property type="entry name" value="zf-RING_2"/>
    <property type="match status" value="1"/>
</dbReference>
<dbReference type="EMBL" id="KZ504429">
    <property type="protein sequence ID" value="PKU62327.1"/>
    <property type="molecule type" value="Genomic_DNA"/>
</dbReference>
<dbReference type="AlphaFoldDB" id="A0A2I0VFY3"/>
<dbReference type="PANTHER" id="PTHR46719">
    <property type="entry name" value="TRANSCRIPTION FACTOR C2H2 FAMILY-RELATED"/>
    <property type="match status" value="1"/>
</dbReference>
<dbReference type="InterPro" id="IPR001841">
    <property type="entry name" value="Znf_RING"/>
</dbReference>
<keyword evidence="5" id="KW-1185">Reference proteome</keyword>
<evidence type="ECO:0000256" key="1">
    <source>
        <dbReference type="PROSITE-ProRule" id="PRU00175"/>
    </source>
</evidence>
<protein>
    <submittedName>
        <fullName evidence="4">RING-H2 finger protein ATL39</fullName>
    </submittedName>
</protein>
<name>A0A2I0VFY3_9ASPA</name>
<dbReference type="SUPFAM" id="SSF57850">
    <property type="entry name" value="RING/U-box"/>
    <property type="match status" value="1"/>
</dbReference>
<dbReference type="Gene3D" id="3.30.40.10">
    <property type="entry name" value="Zinc/RING finger domain, C3HC4 (zinc finger)"/>
    <property type="match status" value="1"/>
</dbReference>
<accession>A0A2I0VFY3</accession>
<keyword evidence="2" id="KW-1133">Transmembrane helix</keyword>
<keyword evidence="1" id="KW-0862">Zinc</keyword>
<evidence type="ECO:0000259" key="3">
    <source>
        <dbReference type="PROSITE" id="PS50089"/>
    </source>
</evidence>
<keyword evidence="2" id="KW-0472">Membrane</keyword>
<dbReference type="Proteomes" id="UP000233837">
    <property type="component" value="Unassembled WGS sequence"/>
</dbReference>
<dbReference type="InterPro" id="IPR045899">
    <property type="entry name" value="ATL71-like"/>
</dbReference>
<sequence length="235" mass="26910">MRGHGLCCASSRWKALRCRGRSWLGFPVCWNEVQWLIQPIVLGWANSKDAHSESAHINGGYEQDESDMDIRRFLVIKFVVIGLSSCIPAHSTMIYSIVIFIFIIFLIATITYITYLMWNHSVVATPVQPERNVDIEIHNATLSTWPTLTYAEAKSREPGAVNAICCYICLVDYKEDEREDKAMRLLPECGHLFHATCVDPWLWRQHTCPMCRSLVVNRDLQMPLAEVIPLEIEQA</sequence>